<evidence type="ECO:0000313" key="2">
    <source>
        <dbReference type="Proteomes" id="UP001500683"/>
    </source>
</evidence>
<sequence length="54" mass="5981">MDCELCGEEIKTDEYGFPVNQAGEEVSEFIDPNNPTRTVLGHFQCAMDAGLRMA</sequence>
<protein>
    <submittedName>
        <fullName evidence="1">Uncharacterized protein</fullName>
    </submittedName>
</protein>
<proteinExistence type="predicted"/>
<reference evidence="2" key="1">
    <citation type="journal article" date="2019" name="Int. J. Syst. Evol. Microbiol.">
        <title>The Global Catalogue of Microorganisms (GCM) 10K type strain sequencing project: providing services to taxonomists for standard genome sequencing and annotation.</title>
        <authorList>
            <consortium name="The Broad Institute Genomics Platform"/>
            <consortium name="The Broad Institute Genome Sequencing Center for Infectious Disease"/>
            <person name="Wu L."/>
            <person name="Ma J."/>
        </authorList>
    </citation>
    <scope>NUCLEOTIDE SEQUENCE [LARGE SCALE GENOMIC DNA]</scope>
    <source>
        <strain evidence="2">JCM 16702</strain>
    </source>
</reference>
<dbReference type="EMBL" id="BAAAZG010000035">
    <property type="protein sequence ID" value="GAA4082889.1"/>
    <property type="molecule type" value="Genomic_DNA"/>
</dbReference>
<comment type="caution">
    <text evidence="1">The sequence shown here is derived from an EMBL/GenBank/DDBJ whole genome shotgun (WGS) entry which is preliminary data.</text>
</comment>
<evidence type="ECO:0000313" key="1">
    <source>
        <dbReference type="EMBL" id="GAA4082889.1"/>
    </source>
</evidence>
<gene>
    <name evidence="1" type="ORF">GCM10022214_47830</name>
</gene>
<organism evidence="1 2">
    <name type="scientific">Actinomadura miaoliensis</name>
    <dbReference type="NCBI Taxonomy" id="430685"/>
    <lineage>
        <taxon>Bacteria</taxon>
        <taxon>Bacillati</taxon>
        <taxon>Actinomycetota</taxon>
        <taxon>Actinomycetes</taxon>
        <taxon>Streptosporangiales</taxon>
        <taxon>Thermomonosporaceae</taxon>
        <taxon>Actinomadura</taxon>
    </lineage>
</organism>
<keyword evidence="2" id="KW-1185">Reference proteome</keyword>
<accession>A0ABP7W7D8</accession>
<name>A0ABP7W7D8_9ACTN</name>
<dbReference type="Proteomes" id="UP001500683">
    <property type="component" value="Unassembled WGS sequence"/>
</dbReference>
<dbReference type="RefSeq" id="WP_344951533.1">
    <property type="nucleotide sequence ID" value="NZ_BAAAZG010000035.1"/>
</dbReference>